<feature type="transmembrane region" description="Helical" evidence="10">
    <location>
        <begin position="6"/>
        <end position="24"/>
    </location>
</feature>
<dbReference type="EMBL" id="CP053452">
    <property type="protein sequence ID" value="QJW94665.1"/>
    <property type="molecule type" value="Genomic_DNA"/>
</dbReference>
<evidence type="ECO:0000256" key="3">
    <source>
        <dbReference type="ARBA" id="ARBA00022475"/>
    </source>
</evidence>
<evidence type="ECO:0000256" key="9">
    <source>
        <dbReference type="ARBA" id="ARBA00023201"/>
    </source>
</evidence>
<keyword evidence="4 10" id="KW-0812">Transmembrane</keyword>
<dbReference type="Gene3D" id="6.10.140.1330">
    <property type="match status" value="1"/>
</dbReference>
<proteinExistence type="inferred from homology"/>
<keyword evidence="5 10" id="KW-1133">Transmembrane helix</keyword>
<keyword evidence="3 10" id="KW-1003">Cell membrane</keyword>
<dbReference type="KEGG" id="ftj:FTUN_2187"/>
<dbReference type="AlphaFoldDB" id="A0A6M5YL58"/>
<organism evidence="12 13">
    <name type="scientific">Frigoriglobus tundricola</name>
    <dbReference type="NCBI Taxonomy" id="2774151"/>
    <lineage>
        <taxon>Bacteria</taxon>
        <taxon>Pseudomonadati</taxon>
        <taxon>Planctomycetota</taxon>
        <taxon>Planctomycetia</taxon>
        <taxon>Gemmatales</taxon>
        <taxon>Gemmataceae</taxon>
        <taxon>Frigoriglobus</taxon>
    </lineage>
</organism>
<dbReference type="InterPro" id="IPR018422">
    <property type="entry name" value="Cation/H_exchanger_CPA1"/>
</dbReference>
<comment type="function">
    <text evidence="10">Na(+)/H(+) antiporter that extrudes sodium in exchange for external protons.</text>
</comment>
<dbReference type="GO" id="GO:0015386">
    <property type="term" value="F:potassium:proton antiporter activity"/>
    <property type="evidence" value="ECO:0007669"/>
    <property type="project" value="TreeGrafter"/>
</dbReference>
<dbReference type="Pfam" id="PF00999">
    <property type="entry name" value="Na_H_Exchanger"/>
    <property type="match status" value="1"/>
</dbReference>
<evidence type="ECO:0000313" key="12">
    <source>
        <dbReference type="EMBL" id="QJW94665.1"/>
    </source>
</evidence>
<name>A0A6M5YL58_9BACT</name>
<feature type="transmembrane region" description="Helical" evidence="10">
    <location>
        <begin position="54"/>
        <end position="71"/>
    </location>
</feature>
<dbReference type="InterPro" id="IPR004705">
    <property type="entry name" value="Cation/H_exchanger_CPA1_bac"/>
</dbReference>
<accession>A0A6M5YL58</accession>
<comment type="subcellular location">
    <subcellularLocation>
        <location evidence="1 10">Cell membrane</location>
        <topology evidence="1 10">Multi-pass membrane protein</topology>
    </subcellularLocation>
</comment>
<gene>
    <name evidence="12" type="ORF">FTUN_2187</name>
</gene>
<feature type="transmembrane region" description="Helical" evidence="10">
    <location>
        <begin position="263"/>
        <end position="285"/>
    </location>
</feature>
<keyword evidence="10" id="KW-0050">Antiport</keyword>
<feature type="transmembrane region" description="Helical" evidence="10">
    <location>
        <begin position="346"/>
        <end position="369"/>
    </location>
</feature>
<protein>
    <submittedName>
        <fullName evidence="12">Na+/H+ antiporter</fullName>
    </submittedName>
</protein>
<evidence type="ECO:0000256" key="10">
    <source>
        <dbReference type="RuleBase" id="RU366002"/>
    </source>
</evidence>
<dbReference type="GO" id="GO:0015385">
    <property type="term" value="F:sodium:proton antiporter activity"/>
    <property type="evidence" value="ECO:0007669"/>
    <property type="project" value="InterPro"/>
</dbReference>
<feature type="transmembrane region" description="Helical" evidence="10">
    <location>
        <begin position="31"/>
        <end position="48"/>
    </location>
</feature>
<dbReference type="GO" id="GO:0005886">
    <property type="term" value="C:plasma membrane"/>
    <property type="evidence" value="ECO:0007669"/>
    <property type="project" value="UniProtKB-SubCell"/>
</dbReference>
<comment type="similarity">
    <text evidence="10">Belongs to the monovalent cation:proton antiporter 1 (CPA1) transporter (TC 2.A.36) family.</text>
</comment>
<dbReference type="PANTHER" id="PTHR10110:SF86">
    <property type="entry name" value="SODIUM_HYDROGEN EXCHANGER 7"/>
    <property type="match status" value="1"/>
</dbReference>
<feature type="transmembrane region" description="Helical" evidence="10">
    <location>
        <begin position="381"/>
        <end position="405"/>
    </location>
</feature>
<evidence type="ECO:0000256" key="4">
    <source>
        <dbReference type="ARBA" id="ARBA00022692"/>
    </source>
</evidence>
<dbReference type="Proteomes" id="UP000503447">
    <property type="component" value="Chromosome"/>
</dbReference>
<evidence type="ECO:0000256" key="5">
    <source>
        <dbReference type="ARBA" id="ARBA00022989"/>
    </source>
</evidence>
<evidence type="ECO:0000259" key="11">
    <source>
        <dbReference type="Pfam" id="PF00999"/>
    </source>
</evidence>
<evidence type="ECO:0000256" key="7">
    <source>
        <dbReference type="ARBA" id="ARBA00023065"/>
    </source>
</evidence>
<dbReference type="GO" id="GO:0051453">
    <property type="term" value="P:regulation of intracellular pH"/>
    <property type="evidence" value="ECO:0007669"/>
    <property type="project" value="TreeGrafter"/>
</dbReference>
<dbReference type="PANTHER" id="PTHR10110">
    <property type="entry name" value="SODIUM/HYDROGEN EXCHANGER"/>
    <property type="match status" value="1"/>
</dbReference>
<evidence type="ECO:0000313" key="13">
    <source>
        <dbReference type="Proteomes" id="UP000503447"/>
    </source>
</evidence>
<dbReference type="NCBIfam" id="TIGR00831">
    <property type="entry name" value="a_cpa1"/>
    <property type="match status" value="1"/>
</dbReference>
<keyword evidence="7 10" id="KW-0406">Ion transport</keyword>
<keyword evidence="9 10" id="KW-0739">Sodium transport</keyword>
<feature type="transmembrane region" description="Helical" evidence="10">
    <location>
        <begin position="233"/>
        <end position="251"/>
    </location>
</feature>
<sequence>MNPVEIVVGLVLVAVVLATVAQRLRVPYPTLLVLGGVTLGFVPGLPHVRIPPDVAFLVFVPPLVYQVASRFGLRDLRRHRWPIFRLAVGLVLLNLFCVAGVVHFGIDGFSWSAAFVLAAIVSPTDTAAVAAVTKNLPIPRRVERILEGESLFNDVVALVAYQQAVKAAVTGSFSLGDAGQVLVWDAVGGVGVGLAVGVLATWARHRVRDVAINTAASLLTPFAAYLGGEAIGASGVLATVAVGLYVGRVLLPTLTPAERVEAVAFWSGARFILEGLAFVLIGLELRRVVADLSDTPAAGLLGACALVCATVVVVRLAWVFAWTGLPYLFGPKRSGAEARPPWGQALLLAWAGMRGVDSLAAALAVPLVLADGATPLPQRNLILLLSFSVILTTLVLQGLTLPLLIRRLGLPSEDSVRREDAPIRLAAAEAALRRLDELEHTPGVPPDVVAHLRAMYLLRVHRYRSRLAPAAGDSPEPGIEAARGLVLELLKAERQVVAAMWGDGLISDDAKQRVERSLDYEELKLGA</sequence>
<dbReference type="InterPro" id="IPR006153">
    <property type="entry name" value="Cation/H_exchanger_TM"/>
</dbReference>
<dbReference type="GO" id="GO:0098719">
    <property type="term" value="P:sodium ion import across plasma membrane"/>
    <property type="evidence" value="ECO:0007669"/>
    <property type="project" value="TreeGrafter"/>
</dbReference>
<evidence type="ECO:0000256" key="1">
    <source>
        <dbReference type="ARBA" id="ARBA00004651"/>
    </source>
</evidence>
<keyword evidence="8 10" id="KW-0472">Membrane</keyword>
<reference evidence="13" key="1">
    <citation type="submission" date="2020-05" db="EMBL/GenBank/DDBJ databases">
        <title>Frigoriglobus tundricola gen. nov., sp. nov., a psychrotolerant cellulolytic planctomycete of the family Gemmataceae with two divergent copies of 16S rRNA gene.</title>
        <authorList>
            <person name="Kulichevskaya I.S."/>
            <person name="Ivanova A.A."/>
            <person name="Naumoff D.G."/>
            <person name="Beletsky A.V."/>
            <person name="Rijpstra W.I.C."/>
            <person name="Sinninghe Damste J.S."/>
            <person name="Mardanov A.V."/>
            <person name="Ravin N.V."/>
            <person name="Dedysh S.N."/>
        </authorList>
    </citation>
    <scope>NUCLEOTIDE SEQUENCE [LARGE SCALE GENOMIC DNA]</scope>
    <source>
        <strain evidence="13">PL17</strain>
    </source>
</reference>
<evidence type="ECO:0000256" key="6">
    <source>
        <dbReference type="ARBA" id="ARBA00023053"/>
    </source>
</evidence>
<evidence type="ECO:0000256" key="2">
    <source>
        <dbReference type="ARBA" id="ARBA00022448"/>
    </source>
</evidence>
<keyword evidence="6 10" id="KW-0915">Sodium</keyword>
<feature type="transmembrane region" description="Helical" evidence="10">
    <location>
        <begin position="297"/>
        <end position="325"/>
    </location>
</feature>
<feature type="domain" description="Cation/H+ exchanger transmembrane" evidence="11">
    <location>
        <begin position="12"/>
        <end position="405"/>
    </location>
</feature>
<feature type="transmembrane region" description="Helical" evidence="10">
    <location>
        <begin position="181"/>
        <end position="203"/>
    </location>
</feature>
<comment type="caution">
    <text evidence="10">Lacks conserved residue(s) required for the propagation of feature annotation.</text>
</comment>
<evidence type="ECO:0000256" key="8">
    <source>
        <dbReference type="ARBA" id="ARBA00023136"/>
    </source>
</evidence>
<feature type="transmembrane region" description="Helical" evidence="10">
    <location>
        <begin position="83"/>
        <end position="106"/>
    </location>
</feature>
<keyword evidence="2 10" id="KW-0813">Transport</keyword>
<keyword evidence="13" id="KW-1185">Reference proteome</keyword>
<dbReference type="RefSeq" id="WP_171470609.1">
    <property type="nucleotide sequence ID" value="NZ_CP053452.2"/>
</dbReference>